<feature type="region of interest" description="Disordered" evidence="1">
    <location>
        <begin position="133"/>
        <end position="152"/>
    </location>
</feature>
<proteinExistence type="predicted"/>
<dbReference type="EMBL" id="MN740570">
    <property type="protein sequence ID" value="QHU34404.1"/>
    <property type="molecule type" value="Genomic_DNA"/>
</dbReference>
<feature type="compositionally biased region" description="Acidic residues" evidence="1">
    <location>
        <begin position="135"/>
        <end position="152"/>
    </location>
</feature>
<accession>A0A6C0LXT7</accession>
<name>A0A6C0LXT7_9ZZZZ</name>
<dbReference type="AlphaFoldDB" id="A0A6C0LXT7"/>
<reference evidence="2" key="1">
    <citation type="journal article" date="2020" name="Nature">
        <title>Giant virus diversity and host interactions through global metagenomics.</title>
        <authorList>
            <person name="Schulz F."/>
            <person name="Roux S."/>
            <person name="Paez-Espino D."/>
            <person name="Jungbluth S."/>
            <person name="Walsh D.A."/>
            <person name="Denef V.J."/>
            <person name="McMahon K.D."/>
            <person name="Konstantinidis K.T."/>
            <person name="Eloe-Fadrosh E.A."/>
            <person name="Kyrpides N.C."/>
            <person name="Woyke T."/>
        </authorList>
    </citation>
    <scope>NUCLEOTIDE SEQUENCE</scope>
    <source>
        <strain evidence="2">GVMAG-S-1016713-123</strain>
    </source>
</reference>
<protein>
    <submittedName>
        <fullName evidence="2">Uncharacterized protein</fullName>
    </submittedName>
</protein>
<evidence type="ECO:0000256" key="1">
    <source>
        <dbReference type="SAM" id="MobiDB-lite"/>
    </source>
</evidence>
<feature type="region of interest" description="Disordered" evidence="1">
    <location>
        <begin position="271"/>
        <end position="304"/>
    </location>
</feature>
<evidence type="ECO:0000313" key="2">
    <source>
        <dbReference type="EMBL" id="QHU34404.1"/>
    </source>
</evidence>
<organism evidence="2">
    <name type="scientific">viral metagenome</name>
    <dbReference type="NCBI Taxonomy" id="1070528"/>
    <lineage>
        <taxon>unclassified sequences</taxon>
        <taxon>metagenomes</taxon>
        <taxon>organismal metagenomes</taxon>
    </lineage>
</organism>
<feature type="compositionally biased region" description="Polar residues" evidence="1">
    <location>
        <begin position="271"/>
        <end position="280"/>
    </location>
</feature>
<sequence length="304" mass="35065">MSEMNNYELFTQNAMDFLSTRPEYEALVRDTDLGNSNLMFTNDNRMIEIWDGLASDEHTNESFAWTMKNCQDLIINTMVNNINDYTQVNNILVDNQNCANDNPINNMINYTIDEYDDNQMDVDDTMNDAVTINDDINDDDDTQMDDDDTQMDDDDTIIDSSICDSGICDSSIGDDFDFEEHAREIERHVDTEDCMCTICRNCVDHRYSNIRPPRLTRQPSTIAPNYDEGDIWSFNNIEEPTGPPPSIPTLSRQPSEMLYEELNPYAFPWLPQTNTQPFLTRQSSSVQPVPRQPSEDEQPQTFDM</sequence>